<evidence type="ECO:0000256" key="1">
    <source>
        <dbReference type="SAM" id="MobiDB-lite"/>
    </source>
</evidence>
<feature type="region of interest" description="Disordered" evidence="1">
    <location>
        <begin position="56"/>
        <end position="78"/>
    </location>
</feature>
<name>A0ABP3NU73_SACER</name>
<accession>A0ABP3NU73</accession>
<evidence type="ECO:0000259" key="2">
    <source>
        <dbReference type="Pfam" id="PF01548"/>
    </source>
</evidence>
<protein>
    <recommendedName>
        <fullName evidence="2">Transposase IS110-like N-terminal domain-containing protein</fullName>
    </recommendedName>
</protein>
<gene>
    <name evidence="3" type="ORF">GCM10009533_55930</name>
</gene>
<feature type="region of interest" description="Disordered" evidence="1">
    <location>
        <begin position="22"/>
        <end position="42"/>
    </location>
</feature>
<dbReference type="Pfam" id="PF01548">
    <property type="entry name" value="DEDD_Tnp_IS110"/>
    <property type="match status" value="1"/>
</dbReference>
<proteinExistence type="predicted"/>
<dbReference type="EMBL" id="BAAAGS010000050">
    <property type="protein sequence ID" value="GAA0550240.1"/>
    <property type="molecule type" value="Genomic_DNA"/>
</dbReference>
<evidence type="ECO:0000313" key="4">
    <source>
        <dbReference type="Proteomes" id="UP001500729"/>
    </source>
</evidence>
<sequence length="78" mass="8766">MDAPDSVFLGLDVGKGEHHAVAVDADGKRPHDAPLPNSEDTLRELFDRPARHRRLLVVGRHHPHDPPTHPPTKIKKRH</sequence>
<organism evidence="3 4">
    <name type="scientific">Saccharopolyspora erythraea</name>
    <name type="common">Streptomyces erythraeus</name>
    <dbReference type="NCBI Taxonomy" id="1836"/>
    <lineage>
        <taxon>Bacteria</taxon>
        <taxon>Bacillati</taxon>
        <taxon>Actinomycetota</taxon>
        <taxon>Actinomycetes</taxon>
        <taxon>Pseudonocardiales</taxon>
        <taxon>Pseudonocardiaceae</taxon>
        <taxon>Saccharopolyspora</taxon>
    </lineage>
</organism>
<dbReference type="InterPro" id="IPR002525">
    <property type="entry name" value="Transp_IS110-like_N"/>
</dbReference>
<evidence type="ECO:0000313" key="3">
    <source>
        <dbReference type="EMBL" id="GAA0550240.1"/>
    </source>
</evidence>
<comment type="caution">
    <text evidence="3">The sequence shown here is derived from an EMBL/GenBank/DDBJ whole genome shotgun (WGS) entry which is preliminary data.</text>
</comment>
<keyword evidence="4" id="KW-1185">Reference proteome</keyword>
<feature type="compositionally biased region" description="Basic and acidic residues" evidence="1">
    <location>
        <begin position="22"/>
        <end position="32"/>
    </location>
</feature>
<reference evidence="4" key="1">
    <citation type="journal article" date="2019" name="Int. J. Syst. Evol. Microbiol.">
        <title>The Global Catalogue of Microorganisms (GCM) 10K type strain sequencing project: providing services to taxonomists for standard genome sequencing and annotation.</title>
        <authorList>
            <consortium name="The Broad Institute Genomics Platform"/>
            <consortium name="The Broad Institute Genome Sequencing Center for Infectious Disease"/>
            <person name="Wu L."/>
            <person name="Ma J."/>
        </authorList>
    </citation>
    <scope>NUCLEOTIDE SEQUENCE [LARGE SCALE GENOMIC DNA]</scope>
    <source>
        <strain evidence="4">JCM 10303</strain>
    </source>
</reference>
<feature type="domain" description="Transposase IS110-like N-terminal" evidence="2">
    <location>
        <begin position="9"/>
        <end position="58"/>
    </location>
</feature>
<dbReference type="Proteomes" id="UP001500729">
    <property type="component" value="Unassembled WGS sequence"/>
</dbReference>